<reference evidence="1 2" key="1">
    <citation type="submission" date="2018-06" db="EMBL/GenBank/DDBJ databases">
        <authorList>
            <consortium name="Pathogen Informatics"/>
            <person name="Doyle S."/>
        </authorList>
    </citation>
    <scope>NUCLEOTIDE SEQUENCE [LARGE SCALE GENOMIC DNA]</scope>
    <source>
        <strain evidence="1 2">NCTC10359</strain>
    </source>
</reference>
<evidence type="ECO:0000313" key="2">
    <source>
        <dbReference type="Proteomes" id="UP000254437"/>
    </source>
</evidence>
<name>A0A378T4B3_MORLA</name>
<sequence length="37" mass="4529">MLWDKLTNYLESIQKSAKILFEYCYKNQDDDIIPQNF</sequence>
<organism evidence="1 2">
    <name type="scientific">Moraxella lacunata</name>
    <dbReference type="NCBI Taxonomy" id="477"/>
    <lineage>
        <taxon>Bacteria</taxon>
        <taxon>Pseudomonadati</taxon>
        <taxon>Pseudomonadota</taxon>
        <taxon>Gammaproteobacteria</taxon>
        <taxon>Moraxellales</taxon>
        <taxon>Moraxellaceae</taxon>
        <taxon>Moraxella</taxon>
    </lineage>
</organism>
<protein>
    <submittedName>
        <fullName evidence="1">Uncharacterized protein</fullName>
    </submittedName>
</protein>
<dbReference type="AlphaFoldDB" id="A0A378T4B3"/>
<dbReference type="Proteomes" id="UP000254437">
    <property type="component" value="Unassembled WGS sequence"/>
</dbReference>
<gene>
    <name evidence="1" type="ORF">NCTC10359_00248</name>
</gene>
<proteinExistence type="predicted"/>
<accession>A0A378T4B3</accession>
<dbReference type="EMBL" id="UGQU01000001">
    <property type="protein sequence ID" value="STZ55652.1"/>
    <property type="molecule type" value="Genomic_DNA"/>
</dbReference>
<evidence type="ECO:0000313" key="1">
    <source>
        <dbReference type="EMBL" id="STZ55652.1"/>
    </source>
</evidence>